<proteinExistence type="predicted"/>
<feature type="signal peptide" evidence="1">
    <location>
        <begin position="1"/>
        <end position="43"/>
    </location>
</feature>
<sequence length="159" mass="17328">MLVMKSDNHCLVVLLPLLTNGGSALIVRLFAVICLCLPTSAQAAGHGVQSCSKNANIIGLHQLLLIVNAYLHGREYHLRNTHDEYLPQGCSSKLLAELFSISTPSSVSQSVSVTEASRQGWSRLTYQIPSCYLCLSGICCVWRKAIRKTGRSKANALRT</sequence>
<keyword evidence="3" id="KW-1185">Reference proteome</keyword>
<feature type="chain" id="PRO_5002223920" description="Secreted protein" evidence="1">
    <location>
        <begin position="44"/>
        <end position="159"/>
    </location>
</feature>
<organism evidence="2 3">
    <name type="scientific">Suillus luteus UH-Slu-Lm8-n1</name>
    <dbReference type="NCBI Taxonomy" id="930992"/>
    <lineage>
        <taxon>Eukaryota</taxon>
        <taxon>Fungi</taxon>
        <taxon>Dikarya</taxon>
        <taxon>Basidiomycota</taxon>
        <taxon>Agaricomycotina</taxon>
        <taxon>Agaricomycetes</taxon>
        <taxon>Agaricomycetidae</taxon>
        <taxon>Boletales</taxon>
        <taxon>Suillineae</taxon>
        <taxon>Suillaceae</taxon>
        <taxon>Suillus</taxon>
    </lineage>
</organism>
<protein>
    <recommendedName>
        <fullName evidence="4">Secreted protein</fullName>
    </recommendedName>
</protein>
<keyword evidence="1" id="KW-0732">Signal</keyword>
<evidence type="ECO:0000256" key="1">
    <source>
        <dbReference type="SAM" id="SignalP"/>
    </source>
</evidence>
<reference evidence="3" key="2">
    <citation type="submission" date="2015-01" db="EMBL/GenBank/DDBJ databases">
        <title>Evolutionary Origins and Diversification of the Mycorrhizal Mutualists.</title>
        <authorList>
            <consortium name="DOE Joint Genome Institute"/>
            <consortium name="Mycorrhizal Genomics Consortium"/>
            <person name="Kohler A."/>
            <person name="Kuo A."/>
            <person name="Nagy L.G."/>
            <person name="Floudas D."/>
            <person name="Copeland A."/>
            <person name="Barry K.W."/>
            <person name="Cichocki N."/>
            <person name="Veneault-Fourrey C."/>
            <person name="LaButti K."/>
            <person name="Lindquist E.A."/>
            <person name="Lipzen A."/>
            <person name="Lundell T."/>
            <person name="Morin E."/>
            <person name="Murat C."/>
            <person name="Riley R."/>
            <person name="Ohm R."/>
            <person name="Sun H."/>
            <person name="Tunlid A."/>
            <person name="Henrissat B."/>
            <person name="Grigoriev I.V."/>
            <person name="Hibbett D.S."/>
            <person name="Martin F."/>
        </authorList>
    </citation>
    <scope>NUCLEOTIDE SEQUENCE [LARGE SCALE GENOMIC DNA]</scope>
    <source>
        <strain evidence="3">UH-Slu-Lm8-n1</strain>
    </source>
</reference>
<name>A0A0D0A2V4_9AGAM</name>
<dbReference type="AlphaFoldDB" id="A0A0D0A2V4"/>
<evidence type="ECO:0000313" key="2">
    <source>
        <dbReference type="EMBL" id="KIK36016.1"/>
    </source>
</evidence>
<dbReference type="EMBL" id="KN835568">
    <property type="protein sequence ID" value="KIK36016.1"/>
    <property type="molecule type" value="Genomic_DNA"/>
</dbReference>
<dbReference type="InParanoid" id="A0A0D0A2V4"/>
<dbReference type="HOGENOM" id="CLU_1661958_0_0_1"/>
<evidence type="ECO:0008006" key="4">
    <source>
        <dbReference type="Google" id="ProtNLM"/>
    </source>
</evidence>
<reference evidence="2 3" key="1">
    <citation type="submission" date="2014-04" db="EMBL/GenBank/DDBJ databases">
        <authorList>
            <consortium name="DOE Joint Genome Institute"/>
            <person name="Kuo A."/>
            <person name="Ruytinx J."/>
            <person name="Rineau F."/>
            <person name="Colpaert J."/>
            <person name="Kohler A."/>
            <person name="Nagy L.G."/>
            <person name="Floudas D."/>
            <person name="Copeland A."/>
            <person name="Barry K.W."/>
            <person name="Cichocki N."/>
            <person name="Veneault-Fourrey C."/>
            <person name="LaButti K."/>
            <person name="Lindquist E.A."/>
            <person name="Lipzen A."/>
            <person name="Lundell T."/>
            <person name="Morin E."/>
            <person name="Murat C."/>
            <person name="Sun H."/>
            <person name="Tunlid A."/>
            <person name="Henrissat B."/>
            <person name="Grigoriev I.V."/>
            <person name="Hibbett D.S."/>
            <person name="Martin F."/>
            <person name="Nordberg H.P."/>
            <person name="Cantor M.N."/>
            <person name="Hua S.X."/>
        </authorList>
    </citation>
    <scope>NUCLEOTIDE SEQUENCE [LARGE SCALE GENOMIC DNA]</scope>
    <source>
        <strain evidence="2 3">UH-Slu-Lm8-n1</strain>
    </source>
</reference>
<accession>A0A0D0A2V4</accession>
<evidence type="ECO:0000313" key="3">
    <source>
        <dbReference type="Proteomes" id="UP000054485"/>
    </source>
</evidence>
<dbReference type="Proteomes" id="UP000054485">
    <property type="component" value="Unassembled WGS sequence"/>
</dbReference>
<gene>
    <name evidence="2" type="ORF">CY34DRAFT_545782</name>
</gene>